<protein>
    <submittedName>
        <fullName evidence="1">Uncharacterized protein</fullName>
    </submittedName>
</protein>
<keyword evidence="2" id="KW-1185">Reference proteome</keyword>
<comment type="caution">
    <text evidence="1">The sequence shown here is derived from an EMBL/GenBank/DDBJ whole genome shotgun (WGS) entry which is preliminary data.</text>
</comment>
<name>A0ACB0K8F2_TRIPR</name>
<proteinExistence type="predicted"/>
<organism evidence="1 2">
    <name type="scientific">Trifolium pratense</name>
    <name type="common">Red clover</name>
    <dbReference type="NCBI Taxonomy" id="57577"/>
    <lineage>
        <taxon>Eukaryota</taxon>
        <taxon>Viridiplantae</taxon>
        <taxon>Streptophyta</taxon>
        <taxon>Embryophyta</taxon>
        <taxon>Tracheophyta</taxon>
        <taxon>Spermatophyta</taxon>
        <taxon>Magnoliopsida</taxon>
        <taxon>eudicotyledons</taxon>
        <taxon>Gunneridae</taxon>
        <taxon>Pentapetalae</taxon>
        <taxon>rosids</taxon>
        <taxon>fabids</taxon>
        <taxon>Fabales</taxon>
        <taxon>Fabaceae</taxon>
        <taxon>Papilionoideae</taxon>
        <taxon>50 kb inversion clade</taxon>
        <taxon>NPAAA clade</taxon>
        <taxon>Hologalegina</taxon>
        <taxon>IRL clade</taxon>
        <taxon>Trifolieae</taxon>
        <taxon>Trifolium</taxon>
    </lineage>
</organism>
<dbReference type="Proteomes" id="UP001177021">
    <property type="component" value="Unassembled WGS sequence"/>
</dbReference>
<evidence type="ECO:0000313" key="1">
    <source>
        <dbReference type="EMBL" id="CAJ2652531.1"/>
    </source>
</evidence>
<dbReference type="EMBL" id="CASHSV030000206">
    <property type="protein sequence ID" value="CAJ2652531.1"/>
    <property type="molecule type" value="Genomic_DNA"/>
</dbReference>
<sequence>MPTPVSSARQFLTDEAARALDEAVTVARRRCHAQTTSLHAVSSLLSLPSSSLREACCRARTAVRFSSNPSFSHRLQLRALELSVSVSLDRLPSATSKTTDEPPISNSLMAAIKRSQANQRRSPESFHFYNQNQNGSSLLKVELKHFVLSILDDPIVNRVFDEAGFRSCDVKLALLQPPVQSSSRFFSPPVFLSNIEPGRTGLATFSLGIDENSRRISEVILKKKKRNPLLMGVYAKDAFRCFFELLQKGRGGALFPPGMSGLSVVCVEKEILEFVKQGGSEEKMGLRFKELGCEVEKCLSPGVIVGFGEIEVFVGDSMNDVAAVRFVVSELSRLLEIHGEKVWLMGVAGNSEAYSKFLSLFPGVENDWDLHLLTVTSATPSREGLYSKSSLMGSFVPFGGFFSTPSESKSPVSSTNSSFTRCDKCNEKYEQEVADILKVDSATLASSQSTSLPWLKKVVDVDSHGGLDMAKNELHHPVQTNEENTNLNNKISEFQKKWNDICQHLHQTRSQVPSLEILRFGSGFKESSSKDPSHNELQCSTPFSYTPKELHGTFPSKQLSPSPVHTDTVVVNVRTDHVPKVTETRLIDVETRVPPSRMANMSVLDNKSSSSLTPVTTDLGLGTLYTPIACKPDIPKFQDKIKHFEHFSQSASADCVAIDRNTSHQIARSSCAVSNLATKFDSVDFKSLNQLFSEKVGWQDQAICDINRTLFLRKSSEVKSRDSHGRADIWFAFLGPDVIGKKKIASVLAETIFGNAESIISVDLGFQDRVYPSNSIFECRKSFCYDLFMRKTVVDHIAGQLSKNPHSVVFLENVDKADFLVQSSLLQAIRRGKFPYSHGREVSINNTIFILTSTVSKGNGSSASECSKMFFEETILDAKRCQMQLLLGDTSEDATSSFSTNVKIVPIKGFSKPFPNKRKQADTSDMKEGATTKMQKQARETSMSNLDLNLPLEEGEEGMDNNDLEREIVVENSDSWFSDFCDQMDEKVIFKPFNFNALAEKLLKNISIQFQKTFGSEFQLEIDYEVMTQILAAAWLSDKKNAVDDWIESVLGKGFIEAQKKYYPANKYVVKLVNCESIFVLEPDLGVCLPASINMK</sequence>
<reference evidence="1" key="1">
    <citation type="submission" date="2023-10" db="EMBL/GenBank/DDBJ databases">
        <authorList>
            <person name="Rodriguez Cubillos JULIANA M."/>
            <person name="De Vega J."/>
        </authorList>
    </citation>
    <scope>NUCLEOTIDE SEQUENCE</scope>
</reference>
<gene>
    <name evidence="1" type="ORF">MILVUS5_LOCUS20002</name>
</gene>
<evidence type="ECO:0000313" key="2">
    <source>
        <dbReference type="Proteomes" id="UP001177021"/>
    </source>
</evidence>
<accession>A0ACB0K8F2</accession>